<dbReference type="Proteomes" id="UP000789396">
    <property type="component" value="Unassembled WGS sequence"/>
</dbReference>
<gene>
    <name evidence="1" type="ORF">RFULGI_LOCUS3998</name>
</gene>
<organism evidence="1 2">
    <name type="scientific">Racocetra fulgida</name>
    <dbReference type="NCBI Taxonomy" id="60492"/>
    <lineage>
        <taxon>Eukaryota</taxon>
        <taxon>Fungi</taxon>
        <taxon>Fungi incertae sedis</taxon>
        <taxon>Mucoromycota</taxon>
        <taxon>Glomeromycotina</taxon>
        <taxon>Glomeromycetes</taxon>
        <taxon>Diversisporales</taxon>
        <taxon>Gigasporaceae</taxon>
        <taxon>Racocetra</taxon>
    </lineage>
</organism>
<accession>A0A9N9AK12</accession>
<evidence type="ECO:0000313" key="1">
    <source>
        <dbReference type="EMBL" id="CAG8535800.1"/>
    </source>
</evidence>
<proteinExistence type="predicted"/>
<comment type="caution">
    <text evidence="1">The sequence shown here is derived from an EMBL/GenBank/DDBJ whole genome shotgun (WGS) entry which is preliminary data.</text>
</comment>
<dbReference type="AlphaFoldDB" id="A0A9N9AK12"/>
<reference evidence="1" key="1">
    <citation type="submission" date="2021-06" db="EMBL/GenBank/DDBJ databases">
        <authorList>
            <person name="Kallberg Y."/>
            <person name="Tangrot J."/>
            <person name="Rosling A."/>
        </authorList>
    </citation>
    <scope>NUCLEOTIDE SEQUENCE</scope>
    <source>
        <strain evidence="1">IN212</strain>
    </source>
</reference>
<protein>
    <submittedName>
        <fullName evidence="1">7811_t:CDS:1</fullName>
    </submittedName>
</protein>
<dbReference type="OrthoDB" id="2434387at2759"/>
<sequence>MYFQEDTENIPYEIYFQYYPSQKWARLHYIKETSCASEIRNRAQELLDNKDVLVPIGYIPIGWEIYPYELTKIDRLLATP</sequence>
<evidence type="ECO:0000313" key="2">
    <source>
        <dbReference type="Proteomes" id="UP000789396"/>
    </source>
</evidence>
<dbReference type="EMBL" id="CAJVPZ010003786">
    <property type="protein sequence ID" value="CAG8535800.1"/>
    <property type="molecule type" value="Genomic_DNA"/>
</dbReference>
<name>A0A9N9AK12_9GLOM</name>
<keyword evidence="2" id="KW-1185">Reference proteome</keyword>